<dbReference type="EMBL" id="VSSQ01034936">
    <property type="protein sequence ID" value="MPM87021.1"/>
    <property type="molecule type" value="Genomic_DNA"/>
</dbReference>
<reference evidence="1" key="1">
    <citation type="submission" date="2019-08" db="EMBL/GenBank/DDBJ databases">
        <authorList>
            <person name="Kucharzyk K."/>
            <person name="Murdoch R.W."/>
            <person name="Higgins S."/>
            <person name="Loffler F."/>
        </authorList>
    </citation>
    <scope>NUCLEOTIDE SEQUENCE</scope>
</reference>
<protein>
    <submittedName>
        <fullName evidence="1">Uncharacterized protein</fullName>
    </submittedName>
</protein>
<dbReference type="AlphaFoldDB" id="A0A645DCF5"/>
<accession>A0A645DCF5</accession>
<comment type="caution">
    <text evidence="1">The sequence shown here is derived from an EMBL/GenBank/DDBJ whole genome shotgun (WGS) entry which is preliminary data.</text>
</comment>
<gene>
    <name evidence="1" type="ORF">SDC9_134114</name>
</gene>
<organism evidence="1">
    <name type="scientific">bioreactor metagenome</name>
    <dbReference type="NCBI Taxonomy" id="1076179"/>
    <lineage>
        <taxon>unclassified sequences</taxon>
        <taxon>metagenomes</taxon>
        <taxon>ecological metagenomes</taxon>
    </lineage>
</organism>
<sequence length="199" mass="21864">MDAAPRERYPRRRGVEVFAGYLAEPAAVDGVGKVRAEFFQIEMFGAAPDLLVGGKGDRDPAMFYRIIGEQPLRHRHDLGDAGLVVRPEQRRAVCDDEAFADIIPQYREVGLPHNDIFLFVKDDVAAAIGDDSRPDILAGGGGRDVHVGDKAEDWDVVRDIRGNGGVKIAVLVKADVSEPHLLHLIFKKARHLPDAGRAR</sequence>
<name>A0A645DCF5_9ZZZZ</name>
<evidence type="ECO:0000313" key="1">
    <source>
        <dbReference type="EMBL" id="MPM87021.1"/>
    </source>
</evidence>
<proteinExistence type="predicted"/>